<dbReference type="GO" id="GO:0006355">
    <property type="term" value="P:regulation of DNA-templated transcription"/>
    <property type="evidence" value="ECO:0007669"/>
    <property type="project" value="InterPro"/>
</dbReference>
<dbReference type="GO" id="GO:0005634">
    <property type="term" value="C:nucleus"/>
    <property type="evidence" value="ECO:0007669"/>
    <property type="project" value="UniProtKB-SubCell"/>
</dbReference>
<dbReference type="AlphaFoldDB" id="A0AAV6XX45"/>
<feature type="transmembrane region" description="Helical" evidence="6">
    <location>
        <begin position="548"/>
        <end position="571"/>
    </location>
</feature>
<keyword evidence="9" id="KW-1185">Reference proteome</keyword>
<evidence type="ECO:0000259" key="7">
    <source>
        <dbReference type="PROSITE" id="PS51005"/>
    </source>
</evidence>
<dbReference type="EMBL" id="WHWC01000004">
    <property type="protein sequence ID" value="KAG8383815.1"/>
    <property type="molecule type" value="Genomic_DNA"/>
</dbReference>
<protein>
    <recommendedName>
        <fullName evidence="7">NAC domain-containing protein</fullName>
    </recommendedName>
</protein>
<dbReference type="PROSITE" id="PS51005">
    <property type="entry name" value="NAC"/>
    <property type="match status" value="1"/>
</dbReference>
<gene>
    <name evidence="8" type="ORF">BUALT_Bualt04G0053100</name>
</gene>
<evidence type="ECO:0000313" key="8">
    <source>
        <dbReference type="EMBL" id="KAG8383815.1"/>
    </source>
</evidence>
<dbReference type="PANTHER" id="PTHR31744">
    <property type="entry name" value="PROTEIN CUP-SHAPED COTYLEDON 2-RELATED"/>
    <property type="match status" value="1"/>
</dbReference>
<keyword evidence="5" id="KW-0539">Nucleus</keyword>
<evidence type="ECO:0000256" key="2">
    <source>
        <dbReference type="ARBA" id="ARBA00023015"/>
    </source>
</evidence>
<dbReference type="InterPro" id="IPR036093">
    <property type="entry name" value="NAC_dom_sf"/>
</dbReference>
<comment type="caution">
    <text evidence="8">The sequence shown here is derived from an EMBL/GenBank/DDBJ whole genome shotgun (WGS) entry which is preliminary data.</text>
</comment>
<keyword evidence="6" id="KW-0472">Membrane</keyword>
<dbReference type="GO" id="GO:0003677">
    <property type="term" value="F:DNA binding"/>
    <property type="evidence" value="ECO:0007669"/>
    <property type="project" value="UniProtKB-KW"/>
</dbReference>
<dbReference type="Proteomes" id="UP000826271">
    <property type="component" value="Unassembled WGS sequence"/>
</dbReference>
<keyword evidence="3" id="KW-0238">DNA-binding</keyword>
<keyword evidence="2" id="KW-0805">Transcription regulation</keyword>
<dbReference type="PANTHER" id="PTHR31744:SF210">
    <property type="entry name" value="NAC DOMAIN-CONTAINING PROTEIN 86-LIKE"/>
    <property type="match status" value="1"/>
</dbReference>
<name>A0AAV6XX45_9LAMI</name>
<keyword evidence="6" id="KW-1133">Transmembrane helix</keyword>
<organism evidence="8 9">
    <name type="scientific">Buddleja alternifolia</name>
    <dbReference type="NCBI Taxonomy" id="168488"/>
    <lineage>
        <taxon>Eukaryota</taxon>
        <taxon>Viridiplantae</taxon>
        <taxon>Streptophyta</taxon>
        <taxon>Embryophyta</taxon>
        <taxon>Tracheophyta</taxon>
        <taxon>Spermatophyta</taxon>
        <taxon>Magnoliopsida</taxon>
        <taxon>eudicotyledons</taxon>
        <taxon>Gunneridae</taxon>
        <taxon>Pentapetalae</taxon>
        <taxon>asterids</taxon>
        <taxon>lamiids</taxon>
        <taxon>Lamiales</taxon>
        <taxon>Scrophulariaceae</taxon>
        <taxon>Buddlejeae</taxon>
        <taxon>Buddleja</taxon>
    </lineage>
</organism>
<evidence type="ECO:0000256" key="5">
    <source>
        <dbReference type="ARBA" id="ARBA00023242"/>
    </source>
</evidence>
<feature type="domain" description="NAC" evidence="7">
    <location>
        <begin position="6"/>
        <end position="155"/>
    </location>
</feature>
<reference evidence="8" key="1">
    <citation type="submission" date="2019-10" db="EMBL/GenBank/DDBJ databases">
        <authorList>
            <person name="Zhang R."/>
            <person name="Pan Y."/>
            <person name="Wang J."/>
            <person name="Ma R."/>
            <person name="Yu S."/>
        </authorList>
    </citation>
    <scope>NUCLEOTIDE SEQUENCE</scope>
    <source>
        <strain evidence="8">LA-IB0</strain>
        <tissue evidence="8">Leaf</tissue>
    </source>
</reference>
<comment type="subcellular location">
    <subcellularLocation>
        <location evidence="1">Nucleus</location>
    </subcellularLocation>
</comment>
<dbReference type="FunFam" id="2.170.150.80:FF:000002">
    <property type="entry name" value="Nac domain-containing protein 86"/>
    <property type="match status" value="1"/>
</dbReference>
<keyword evidence="6" id="KW-0812">Transmembrane</keyword>
<dbReference type="InterPro" id="IPR003441">
    <property type="entry name" value="NAC-dom"/>
</dbReference>
<proteinExistence type="predicted"/>
<evidence type="ECO:0000256" key="1">
    <source>
        <dbReference type="ARBA" id="ARBA00004123"/>
    </source>
</evidence>
<evidence type="ECO:0000313" key="9">
    <source>
        <dbReference type="Proteomes" id="UP000826271"/>
    </source>
</evidence>
<keyword evidence="4" id="KW-0804">Transcription</keyword>
<sequence length="573" mass="63685">MARSSLSPGFRFHPTDVELVMYYLKRKVKGKKLHFEAIAEVNIYKFSPWDLRDKSCLKSRDLEWFFFCPREKKYASGARVKRATENGYWKTTGKDRPISFNNRTVGTVKTLVFHLGHAPQGERTDWVIHEYRILDDELAASGRQDTYVLCKVFQKNGPGPKNGAQYGAPFNEADWSDDDIDGAPNNTTCDGPSPTAVILPGKPGSAVSSWFDPGSTSVLSLTEGGPLSSAGPSTNEALVDESDNEIVRLLASFTDDASLLSGENGNHRAFDMAENNGKGTDKSIPRSDGYDIYNDLGDLDNWAQINNSNLDSLGMWTDGCPVNNMLPQDNSAYIELSDLQSPLNCSSGVIGTDQLSLDAILESYRHEPMQPFCSGGRSAITDHHASYTNQLPLLPEGSNFEENCLDVFQMVNSPLYMGFNDAYDLGFAHGQQQNGQNFTQDMERGTQKKLCIARLMESSIPAAESYNGSCGSSMHIKAEVTHRDGECTNEALSLMMEGSCSCWSNIDHLFYYVFVLPFVFNDTPHFLSNHVMISLIHHCLCLTIILKCFFNISLFFNFFGIVVVVFPYSFFGD</sequence>
<evidence type="ECO:0000256" key="6">
    <source>
        <dbReference type="SAM" id="Phobius"/>
    </source>
</evidence>
<evidence type="ECO:0000256" key="3">
    <source>
        <dbReference type="ARBA" id="ARBA00023125"/>
    </source>
</evidence>
<dbReference type="Pfam" id="PF02365">
    <property type="entry name" value="NAM"/>
    <property type="match status" value="1"/>
</dbReference>
<dbReference type="Gene3D" id="2.170.150.80">
    <property type="entry name" value="NAC domain"/>
    <property type="match status" value="1"/>
</dbReference>
<evidence type="ECO:0000256" key="4">
    <source>
        <dbReference type="ARBA" id="ARBA00023163"/>
    </source>
</evidence>
<dbReference type="SUPFAM" id="SSF101941">
    <property type="entry name" value="NAC domain"/>
    <property type="match status" value="1"/>
</dbReference>
<accession>A0AAV6XX45</accession>